<evidence type="ECO:0000313" key="4">
    <source>
        <dbReference type="EMBL" id="KAK1295279.1"/>
    </source>
</evidence>
<feature type="region of interest" description="Disordered" evidence="3">
    <location>
        <begin position="354"/>
        <end position="449"/>
    </location>
</feature>
<dbReference type="Pfam" id="PF13415">
    <property type="entry name" value="Beta-prop_FBX42"/>
    <property type="match status" value="1"/>
</dbReference>
<feature type="compositionally biased region" description="Polar residues" evidence="3">
    <location>
        <begin position="403"/>
        <end position="416"/>
    </location>
</feature>
<dbReference type="AlphaFoldDB" id="A0AAV9D3D2"/>
<evidence type="ECO:0000256" key="3">
    <source>
        <dbReference type="SAM" id="MobiDB-lite"/>
    </source>
</evidence>
<dbReference type="Gene3D" id="2.120.10.80">
    <property type="entry name" value="Kelch-type beta propeller"/>
    <property type="match status" value="2"/>
</dbReference>
<proteinExistence type="predicted"/>
<name>A0AAV9D3D2_ACOCL</name>
<sequence length="570" mass="62550">MGSLGGSEKERKAMWLYPKVLGFNPSERWGHSACYSDGVLYVFGGCCGGLHFSDILTLDLESMAWSSLATTGQKPGARDSHSASIVGHKMVVLGGTNGSKKVNDLHILDLRTKEWTRPICEGNPPSPRESHTTTVVGEDKLVIFGGSGEGEGNYLNDVHVLDLKTMTWSSPEINGVLPAPRDSHTAVAVENRLIVYGGDCGDRYHGEVDVLDMDTMSWSRVYVIGGVGDKNYYNDVWILDVHTCSWTQLDIRGQPPQGRFSHSAVVTDSDIAIYGGCGEDERPLNELLILQLGAEHPNGRYNISLCKIFGNHWSQESRKRSRGAENSLAESKNSLIYDKMQCKKRKPIDPKLWEAESEQEEHSLSLSQHSSPSQSDQNTTRKRSPPATESAVPSQAFGPFKSHNPTAQQCQPSELQRQMKPKQFIRAMPASEPKSPTQGSPLPTMVYRSRGSRDSRWSFRFRTADHSEYQRADTPGILFSPGPGFVARAAAGVPQSPIMVAQHHPCRSPLSPVYIRPIHHQQMAFMVPESGTQARQQPHSAPVIKANPALVKPVGANSDLQGVVLTLGGP</sequence>
<dbReference type="InterPro" id="IPR006652">
    <property type="entry name" value="Kelch_1"/>
</dbReference>
<dbReference type="PANTHER" id="PTHR46228:SF2">
    <property type="entry name" value="KELCH REPEAT PROTEIN (AFU_ORTHOLOGUE AFUA_4G14350)"/>
    <property type="match status" value="1"/>
</dbReference>
<comment type="caution">
    <text evidence="4">The sequence shown here is derived from an EMBL/GenBank/DDBJ whole genome shotgun (WGS) entry which is preliminary data.</text>
</comment>
<reference evidence="4" key="2">
    <citation type="submission" date="2023-06" db="EMBL/GenBank/DDBJ databases">
        <authorList>
            <person name="Ma L."/>
            <person name="Liu K.-W."/>
            <person name="Li Z."/>
            <person name="Hsiao Y.-Y."/>
            <person name="Qi Y."/>
            <person name="Fu T."/>
            <person name="Tang G."/>
            <person name="Zhang D."/>
            <person name="Sun W.-H."/>
            <person name="Liu D.-K."/>
            <person name="Li Y."/>
            <person name="Chen G.-Z."/>
            <person name="Liu X.-D."/>
            <person name="Liao X.-Y."/>
            <person name="Jiang Y.-T."/>
            <person name="Yu X."/>
            <person name="Hao Y."/>
            <person name="Huang J."/>
            <person name="Zhao X.-W."/>
            <person name="Ke S."/>
            <person name="Chen Y.-Y."/>
            <person name="Wu W.-L."/>
            <person name="Hsu J.-L."/>
            <person name="Lin Y.-F."/>
            <person name="Huang M.-D."/>
            <person name="Li C.-Y."/>
            <person name="Huang L."/>
            <person name="Wang Z.-W."/>
            <person name="Zhao X."/>
            <person name="Zhong W.-Y."/>
            <person name="Peng D.-H."/>
            <person name="Ahmad S."/>
            <person name="Lan S."/>
            <person name="Zhang J.-S."/>
            <person name="Tsai W.-C."/>
            <person name="Van De Peer Y."/>
            <person name="Liu Z.-J."/>
        </authorList>
    </citation>
    <scope>NUCLEOTIDE SEQUENCE</scope>
    <source>
        <strain evidence="4">CP</strain>
        <tissue evidence="4">Leaves</tissue>
    </source>
</reference>
<reference evidence="4" key="1">
    <citation type="journal article" date="2023" name="Nat. Commun.">
        <title>Diploid and tetraploid genomes of Acorus and the evolution of monocots.</title>
        <authorList>
            <person name="Ma L."/>
            <person name="Liu K.W."/>
            <person name="Li Z."/>
            <person name="Hsiao Y.Y."/>
            <person name="Qi Y."/>
            <person name="Fu T."/>
            <person name="Tang G.D."/>
            <person name="Zhang D."/>
            <person name="Sun W.H."/>
            <person name="Liu D.K."/>
            <person name="Li Y."/>
            <person name="Chen G.Z."/>
            <person name="Liu X.D."/>
            <person name="Liao X.Y."/>
            <person name="Jiang Y.T."/>
            <person name="Yu X."/>
            <person name="Hao Y."/>
            <person name="Huang J."/>
            <person name="Zhao X.W."/>
            <person name="Ke S."/>
            <person name="Chen Y.Y."/>
            <person name="Wu W.L."/>
            <person name="Hsu J.L."/>
            <person name="Lin Y.F."/>
            <person name="Huang M.D."/>
            <person name="Li C.Y."/>
            <person name="Huang L."/>
            <person name="Wang Z.W."/>
            <person name="Zhao X."/>
            <person name="Zhong W.Y."/>
            <person name="Peng D.H."/>
            <person name="Ahmad S."/>
            <person name="Lan S."/>
            <person name="Zhang J.S."/>
            <person name="Tsai W.C."/>
            <person name="Van de Peer Y."/>
            <person name="Liu Z.J."/>
        </authorList>
    </citation>
    <scope>NUCLEOTIDE SEQUENCE</scope>
    <source>
        <strain evidence="4">CP</strain>
    </source>
</reference>
<dbReference type="Proteomes" id="UP001180020">
    <property type="component" value="Unassembled WGS sequence"/>
</dbReference>
<keyword evidence="1" id="KW-0880">Kelch repeat</keyword>
<dbReference type="SMART" id="SM00612">
    <property type="entry name" value="Kelch"/>
    <property type="match status" value="4"/>
</dbReference>
<protein>
    <submittedName>
        <fullName evidence="4">Acyl-CoA-binding domain-containing protein 4</fullName>
    </submittedName>
</protein>
<organism evidence="4 5">
    <name type="scientific">Acorus calamus</name>
    <name type="common">Sweet flag</name>
    <dbReference type="NCBI Taxonomy" id="4465"/>
    <lineage>
        <taxon>Eukaryota</taxon>
        <taxon>Viridiplantae</taxon>
        <taxon>Streptophyta</taxon>
        <taxon>Embryophyta</taxon>
        <taxon>Tracheophyta</taxon>
        <taxon>Spermatophyta</taxon>
        <taxon>Magnoliopsida</taxon>
        <taxon>Liliopsida</taxon>
        <taxon>Acoraceae</taxon>
        <taxon>Acorus</taxon>
    </lineage>
</organism>
<gene>
    <name evidence="4" type="primary">ACBP4</name>
    <name evidence="4" type="ORF">QJS10_CPA16g01672</name>
</gene>
<dbReference type="PANTHER" id="PTHR46228">
    <property type="entry name" value="KELCH DOMAIN-CONTAINING PROTEIN"/>
    <property type="match status" value="1"/>
</dbReference>
<dbReference type="InterPro" id="IPR015915">
    <property type="entry name" value="Kelch-typ_b-propeller"/>
</dbReference>
<evidence type="ECO:0000256" key="2">
    <source>
        <dbReference type="ARBA" id="ARBA00022737"/>
    </source>
</evidence>
<accession>A0AAV9D3D2</accession>
<keyword evidence="5" id="KW-1185">Reference proteome</keyword>
<keyword evidence="2" id="KW-0677">Repeat</keyword>
<dbReference type="EMBL" id="JAUJYO010000016">
    <property type="protein sequence ID" value="KAK1295279.1"/>
    <property type="molecule type" value="Genomic_DNA"/>
</dbReference>
<dbReference type="Pfam" id="PF24681">
    <property type="entry name" value="Kelch_KLHDC2_KLHL20_DRC7"/>
    <property type="match status" value="1"/>
</dbReference>
<evidence type="ECO:0000313" key="5">
    <source>
        <dbReference type="Proteomes" id="UP001180020"/>
    </source>
</evidence>
<evidence type="ECO:0000256" key="1">
    <source>
        <dbReference type="ARBA" id="ARBA00022441"/>
    </source>
</evidence>
<dbReference type="SUPFAM" id="SSF117281">
    <property type="entry name" value="Kelch motif"/>
    <property type="match status" value="2"/>
</dbReference>
<feature type="compositionally biased region" description="Low complexity" evidence="3">
    <location>
        <begin position="364"/>
        <end position="375"/>
    </location>
</feature>